<name>A0ACB6ZAY7_THEGA</name>
<keyword evidence="2" id="KW-1185">Reference proteome</keyword>
<comment type="caution">
    <text evidence="1">The sequence shown here is derived from an EMBL/GenBank/DDBJ whole genome shotgun (WGS) entry which is preliminary data.</text>
</comment>
<evidence type="ECO:0000313" key="1">
    <source>
        <dbReference type="EMBL" id="KAF9646712.1"/>
    </source>
</evidence>
<evidence type="ECO:0000313" key="2">
    <source>
        <dbReference type="Proteomes" id="UP000886501"/>
    </source>
</evidence>
<proteinExistence type="predicted"/>
<dbReference type="EMBL" id="MU118051">
    <property type="protein sequence ID" value="KAF9646712.1"/>
    <property type="molecule type" value="Genomic_DNA"/>
</dbReference>
<reference evidence="1" key="2">
    <citation type="journal article" date="2020" name="Nat. Commun.">
        <title>Large-scale genome sequencing of mycorrhizal fungi provides insights into the early evolution of symbiotic traits.</title>
        <authorList>
            <person name="Miyauchi S."/>
            <person name="Kiss E."/>
            <person name="Kuo A."/>
            <person name="Drula E."/>
            <person name="Kohler A."/>
            <person name="Sanchez-Garcia M."/>
            <person name="Morin E."/>
            <person name="Andreopoulos B."/>
            <person name="Barry K.W."/>
            <person name="Bonito G."/>
            <person name="Buee M."/>
            <person name="Carver A."/>
            <person name="Chen C."/>
            <person name="Cichocki N."/>
            <person name="Clum A."/>
            <person name="Culley D."/>
            <person name="Crous P.W."/>
            <person name="Fauchery L."/>
            <person name="Girlanda M."/>
            <person name="Hayes R.D."/>
            <person name="Keri Z."/>
            <person name="LaButti K."/>
            <person name="Lipzen A."/>
            <person name="Lombard V."/>
            <person name="Magnuson J."/>
            <person name="Maillard F."/>
            <person name="Murat C."/>
            <person name="Nolan M."/>
            <person name="Ohm R.A."/>
            <person name="Pangilinan J."/>
            <person name="Pereira M.F."/>
            <person name="Perotto S."/>
            <person name="Peter M."/>
            <person name="Pfister S."/>
            <person name="Riley R."/>
            <person name="Sitrit Y."/>
            <person name="Stielow J.B."/>
            <person name="Szollosi G."/>
            <person name="Zifcakova L."/>
            <person name="Stursova M."/>
            <person name="Spatafora J.W."/>
            <person name="Tedersoo L."/>
            <person name="Vaario L.M."/>
            <person name="Yamada A."/>
            <person name="Yan M."/>
            <person name="Wang P."/>
            <person name="Xu J."/>
            <person name="Bruns T."/>
            <person name="Baldrian P."/>
            <person name="Vilgalys R."/>
            <person name="Dunand C."/>
            <person name="Henrissat B."/>
            <person name="Grigoriev I.V."/>
            <person name="Hibbett D."/>
            <person name="Nagy L.G."/>
            <person name="Martin F.M."/>
        </authorList>
    </citation>
    <scope>NUCLEOTIDE SEQUENCE</scope>
    <source>
        <strain evidence="1">P2</strain>
    </source>
</reference>
<sequence>MASLHSLPIELLDLVMTYLDPWDLLYLGRVSREFRGIVITPRAAILWKQSIQSVGLPPCPDGTTEPAYIAFVFDSEFCVCGNSPAPLLIPQLKMRLCAKCKSKHVQWFNPWTVRQLVTPSTLQVIATNLVTPFSLGNDHEARAFYVPELNSNALRVGESGGDPSIVVDQLTKAATRAQLFSQSLWEWCLEWQRRRAFCQLPTLGLSEEFIAAEWPAPERQQFDQAVLMGVRDWSDQYWNENVVPRLLAIFRSVKRETERQKYRRNVETRQQEFAELSAPLIEHYKPFLDTPALRRAPQVQKLLSEDNYQIPLTPERFASIHDELVTWSDRELAPTYSTMANSFRSVHQGLLPPNISDVSDREFLEKVVTMFTCKSCKAVYDFKTHSQHGKECLKAIQARSFGSKGSRPAEKHAIVLAVRLLQLLGLPDDSTRALVEQTFGETKFVCLCGNPKFRKQVGFFELLQHLISENEAYEEVKCQVQIGVQRLNPDGETFSCDVPLINDHDPSLLPSLVRRVDPGQPQWKFETKSVDGRGPTKPYRMYCELCFHLAGVRKVLGDDKEYMAYHMEAKHGRPIV</sequence>
<gene>
    <name evidence="1" type="ORF">BDM02DRAFT_3188609</name>
</gene>
<organism evidence="1 2">
    <name type="scientific">Thelephora ganbajun</name>
    <name type="common">Ganba fungus</name>
    <dbReference type="NCBI Taxonomy" id="370292"/>
    <lineage>
        <taxon>Eukaryota</taxon>
        <taxon>Fungi</taxon>
        <taxon>Dikarya</taxon>
        <taxon>Basidiomycota</taxon>
        <taxon>Agaricomycotina</taxon>
        <taxon>Agaricomycetes</taxon>
        <taxon>Thelephorales</taxon>
        <taxon>Thelephoraceae</taxon>
        <taxon>Thelephora</taxon>
    </lineage>
</organism>
<protein>
    <submittedName>
        <fullName evidence="1">Uncharacterized protein</fullName>
    </submittedName>
</protein>
<accession>A0ACB6ZAY7</accession>
<reference evidence="1" key="1">
    <citation type="submission" date="2019-10" db="EMBL/GenBank/DDBJ databases">
        <authorList>
            <consortium name="DOE Joint Genome Institute"/>
            <person name="Kuo A."/>
            <person name="Miyauchi S."/>
            <person name="Kiss E."/>
            <person name="Drula E."/>
            <person name="Kohler A."/>
            <person name="Sanchez-Garcia M."/>
            <person name="Andreopoulos B."/>
            <person name="Barry K.W."/>
            <person name="Bonito G."/>
            <person name="Buee M."/>
            <person name="Carver A."/>
            <person name="Chen C."/>
            <person name="Cichocki N."/>
            <person name="Clum A."/>
            <person name="Culley D."/>
            <person name="Crous P.W."/>
            <person name="Fauchery L."/>
            <person name="Girlanda M."/>
            <person name="Hayes R."/>
            <person name="Keri Z."/>
            <person name="Labutti K."/>
            <person name="Lipzen A."/>
            <person name="Lombard V."/>
            <person name="Magnuson J."/>
            <person name="Maillard F."/>
            <person name="Morin E."/>
            <person name="Murat C."/>
            <person name="Nolan M."/>
            <person name="Ohm R."/>
            <person name="Pangilinan J."/>
            <person name="Pereira M."/>
            <person name="Perotto S."/>
            <person name="Peter M."/>
            <person name="Riley R."/>
            <person name="Sitrit Y."/>
            <person name="Stielow B."/>
            <person name="Szollosi G."/>
            <person name="Zifcakova L."/>
            <person name="Stursova M."/>
            <person name="Spatafora J.W."/>
            <person name="Tedersoo L."/>
            <person name="Vaario L.-M."/>
            <person name="Yamada A."/>
            <person name="Yan M."/>
            <person name="Wang P."/>
            <person name="Xu J."/>
            <person name="Bruns T."/>
            <person name="Baldrian P."/>
            <person name="Vilgalys R."/>
            <person name="Henrissat B."/>
            <person name="Grigoriev I.V."/>
            <person name="Hibbett D."/>
            <person name="Nagy L.G."/>
            <person name="Martin F.M."/>
        </authorList>
    </citation>
    <scope>NUCLEOTIDE SEQUENCE</scope>
    <source>
        <strain evidence="1">P2</strain>
    </source>
</reference>
<dbReference type="Proteomes" id="UP000886501">
    <property type="component" value="Unassembled WGS sequence"/>
</dbReference>